<keyword evidence="5 10" id="KW-0479">Metal-binding</keyword>
<feature type="binding site" evidence="10">
    <location>
        <position position="112"/>
    </location>
    <ligand>
        <name>Zn(2+)</name>
        <dbReference type="ChEBI" id="CHEBI:29105"/>
        <note>catalytic</note>
    </ligand>
</feature>
<evidence type="ECO:0000256" key="3">
    <source>
        <dbReference type="ARBA" id="ARBA00022438"/>
    </source>
</evidence>
<evidence type="ECO:0000256" key="5">
    <source>
        <dbReference type="ARBA" id="ARBA00022723"/>
    </source>
</evidence>
<dbReference type="GO" id="GO:0005886">
    <property type="term" value="C:plasma membrane"/>
    <property type="evidence" value="ECO:0007669"/>
    <property type="project" value="UniProtKB-SubCell"/>
</dbReference>
<organism evidence="14 15">
    <name type="scientific">Stegodyphus mimosarum</name>
    <name type="common">African social velvet spider</name>
    <dbReference type="NCBI Taxonomy" id="407821"/>
    <lineage>
        <taxon>Eukaryota</taxon>
        <taxon>Metazoa</taxon>
        <taxon>Ecdysozoa</taxon>
        <taxon>Arthropoda</taxon>
        <taxon>Chelicerata</taxon>
        <taxon>Arachnida</taxon>
        <taxon>Araneae</taxon>
        <taxon>Araneomorphae</taxon>
        <taxon>Entelegynae</taxon>
        <taxon>Eresoidea</taxon>
        <taxon>Eresidae</taxon>
        <taxon>Stegodyphus</taxon>
    </lineage>
</organism>
<feature type="binding site" evidence="10">
    <location>
        <position position="135"/>
    </location>
    <ligand>
        <name>Zn(2+)</name>
        <dbReference type="ChEBI" id="CHEBI:29105"/>
        <note>catalytic</note>
    </ligand>
</feature>
<sequence length="678" mass="77529">MSTYLVAFMVCDFKEREITNVDGVKIRVLIPAEQYEQSEFALEIAADVLHFCKTFFNIPYPLSKLDMAAIPDFAAGAMENWGLATFRIINILYDPSETSSESQERVASVIAHEVAHQWFGNLVTMKWWSDLWLNEGFASFMESLIVDIIKPDWKKMDAFVATTVQDALSMDELQTSHPIVTNATDPLEIDATFDVISYKKGASLLSMLANFLGMDTLKKGLSKYLNKYRFQNARTEDLWNAFSEAESSHINVTQVMDTWTRQKGYPLITVTLEHPTVKVKQERFLLTAKSNNAQVSDDLSPYGYKWRVPVTYLTDLSNMQNTYWLNEAEGEFVLPAETKWLKVNSKEGGFYRVMYDHGLWKTLTELLQSNYKTLTAADRSNLVDDALSLSRAGILDAMLAFNVTRYLEKEEEFAPWTAAILHFEQLNSLMQDNPAVLSLFQKYVLKLLKPAINRLGWEDKGSHMEKKLRSNVLAAGIHYGDQETVARAKKIFQDWMKNGVKVPPNLRSAVYNAGVKYGGKEEWEFCWKKYEETQVPSEKRLLLTALGNTQDKSLLSRYLNYSMDKTKIKPQDIFVVVQIAARNLMGRSLAWNFVRTNWPVFLKTYGEGFFAMGIIITEVTRHFSTQADYDEVNAFFSGVKVGSGKEALQQSLEIIRANIMWRESVEASITQWLQQTVE</sequence>
<dbReference type="InterPro" id="IPR027268">
    <property type="entry name" value="Peptidase_M4/M1_CTD_sf"/>
</dbReference>
<dbReference type="Pfam" id="PF11838">
    <property type="entry name" value="ERAP1_C"/>
    <property type="match status" value="1"/>
</dbReference>
<name>A0A087UY81_STEMI</name>
<dbReference type="GO" id="GO:0005615">
    <property type="term" value="C:extracellular space"/>
    <property type="evidence" value="ECO:0007669"/>
    <property type="project" value="TreeGrafter"/>
</dbReference>
<keyword evidence="4" id="KW-0645">Protease</keyword>
<feature type="active site" description="Proton acceptor" evidence="9">
    <location>
        <position position="113"/>
    </location>
</feature>
<evidence type="ECO:0000256" key="10">
    <source>
        <dbReference type="PIRSR" id="PIRSR634016-3"/>
    </source>
</evidence>
<comment type="subcellular location">
    <subcellularLocation>
        <location evidence="1">Cell membrane</location>
        <topology evidence="1">Lipid-anchor</topology>
        <topology evidence="1">GPI-anchor</topology>
    </subcellularLocation>
</comment>
<dbReference type="GO" id="GO:0042277">
    <property type="term" value="F:peptide binding"/>
    <property type="evidence" value="ECO:0007669"/>
    <property type="project" value="TreeGrafter"/>
</dbReference>
<dbReference type="FunFam" id="2.60.40.1910:FF:000003">
    <property type="entry name" value="Aminopeptidase"/>
    <property type="match status" value="1"/>
</dbReference>
<dbReference type="InterPro" id="IPR001930">
    <property type="entry name" value="Peptidase_M1"/>
</dbReference>
<keyword evidence="7 10" id="KW-0862">Zinc</keyword>
<dbReference type="CDD" id="cd09601">
    <property type="entry name" value="M1_APN-Q_like"/>
    <property type="match status" value="1"/>
</dbReference>
<feature type="domain" description="Peptidase M1 membrane alanine aminopeptidase" evidence="12">
    <location>
        <begin position="40"/>
        <end position="259"/>
    </location>
</feature>
<dbReference type="GO" id="GO:0070006">
    <property type="term" value="F:metalloaminopeptidase activity"/>
    <property type="evidence" value="ECO:0007669"/>
    <property type="project" value="TreeGrafter"/>
</dbReference>
<dbReference type="SUPFAM" id="SSF55486">
    <property type="entry name" value="Metalloproteases ('zincins'), catalytic domain"/>
    <property type="match status" value="1"/>
</dbReference>
<feature type="site" description="Transition state stabilizer" evidence="11">
    <location>
        <position position="198"/>
    </location>
</feature>
<accession>A0A087UY81</accession>
<comment type="similarity">
    <text evidence="2">Belongs to the peptidase M1 family.</text>
</comment>
<evidence type="ECO:0000313" key="15">
    <source>
        <dbReference type="Proteomes" id="UP000054359"/>
    </source>
</evidence>
<evidence type="ECO:0000259" key="13">
    <source>
        <dbReference type="Pfam" id="PF11838"/>
    </source>
</evidence>
<evidence type="ECO:0000256" key="2">
    <source>
        <dbReference type="ARBA" id="ARBA00010136"/>
    </source>
</evidence>
<dbReference type="GO" id="GO:0008270">
    <property type="term" value="F:zinc ion binding"/>
    <property type="evidence" value="ECO:0007669"/>
    <property type="project" value="InterPro"/>
</dbReference>
<comment type="cofactor">
    <cofactor evidence="10">
        <name>Zn(2+)</name>
        <dbReference type="ChEBI" id="CHEBI:29105"/>
    </cofactor>
    <text evidence="10">Binds 1 zinc ion per subunit.</text>
</comment>
<evidence type="ECO:0000256" key="11">
    <source>
        <dbReference type="PIRSR" id="PIRSR634016-4"/>
    </source>
</evidence>
<dbReference type="OrthoDB" id="6750768at2759"/>
<feature type="domain" description="ERAP1-like C-terminal" evidence="13">
    <location>
        <begin position="340"/>
        <end position="657"/>
    </location>
</feature>
<keyword evidence="3 14" id="KW-0031">Aminopeptidase</keyword>
<evidence type="ECO:0000313" key="14">
    <source>
        <dbReference type="EMBL" id="KFM82320.1"/>
    </source>
</evidence>
<evidence type="ECO:0000259" key="12">
    <source>
        <dbReference type="Pfam" id="PF01433"/>
    </source>
</evidence>
<evidence type="ECO:0000256" key="6">
    <source>
        <dbReference type="ARBA" id="ARBA00022801"/>
    </source>
</evidence>
<dbReference type="Gene3D" id="1.10.390.10">
    <property type="entry name" value="Neutral Protease Domain 2"/>
    <property type="match status" value="1"/>
</dbReference>
<keyword evidence="8" id="KW-0482">Metalloprotease</keyword>
<evidence type="ECO:0000256" key="8">
    <source>
        <dbReference type="ARBA" id="ARBA00023049"/>
    </source>
</evidence>
<dbReference type="OMA" id="ITFRMSS"/>
<evidence type="ECO:0000256" key="1">
    <source>
        <dbReference type="ARBA" id="ARBA00004609"/>
    </source>
</evidence>
<dbReference type="AlphaFoldDB" id="A0A087UY81"/>
<dbReference type="Gene3D" id="1.25.50.20">
    <property type="match status" value="1"/>
</dbReference>
<dbReference type="PANTHER" id="PTHR11533">
    <property type="entry name" value="PROTEASE M1 ZINC METALLOPROTEASE"/>
    <property type="match status" value="1"/>
</dbReference>
<evidence type="ECO:0000256" key="9">
    <source>
        <dbReference type="PIRSR" id="PIRSR634016-1"/>
    </source>
</evidence>
<dbReference type="PRINTS" id="PR00756">
    <property type="entry name" value="ALADIPTASE"/>
</dbReference>
<feature type="non-terminal residue" evidence="14">
    <location>
        <position position="678"/>
    </location>
</feature>
<dbReference type="Gene3D" id="2.60.40.1910">
    <property type="match status" value="1"/>
</dbReference>
<dbReference type="GO" id="GO:0043171">
    <property type="term" value="P:peptide catabolic process"/>
    <property type="evidence" value="ECO:0007669"/>
    <property type="project" value="TreeGrafter"/>
</dbReference>
<proteinExistence type="inferred from homology"/>
<dbReference type="MEROPS" id="M01.010"/>
<dbReference type="Proteomes" id="UP000054359">
    <property type="component" value="Unassembled WGS sequence"/>
</dbReference>
<dbReference type="GO" id="GO:0006508">
    <property type="term" value="P:proteolysis"/>
    <property type="evidence" value="ECO:0007669"/>
    <property type="project" value="UniProtKB-KW"/>
</dbReference>
<dbReference type="PANTHER" id="PTHR11533:SF299">
    <property type="entry name" value="AMINOPEPTIDASE"/>
    <property type="match status" value="1"/>
</dbReference>
<feature type="binding site" evidence="10">
    <location>
        <position position="116"/>
    </location>
    <ligand>
        <name>Zn(2+)</name>
        <dbReference type="ChEBI" id="CHEBI:29105"/>
        <note>catalytic</note>
    </ligand>
</feature>
<dbReference type="EMBL" id="KK122252">
    <property type="protein sequence ID" value="KFM82320.1"/>
    <property type="molecule type" value="Genomic_DNA"/>
</dbReference>
<keyword evidence="15" id="KW-1185">Reference proteome</keyword>
<gene>
    <name evidence="14" type="ORF">X975_14198</name>
</gene>
<evidence type="ECO:0000256" key="7">
    <source>
        <dbReference type="ARBA" id="ARBA00022833"/>
    </source>
</evidence>
<dbReference type="InterPro" id="IPR050344">
    <property type="entry name" value="Peptidase_M1_aminopeptidases"/>
</dbReference>
<evidence type="ECO:0000256" key="4">
    <source>
        <dbReference type="ARBA" id="ARBA00022670"/>
    </source>
</evidence>
<dbReference type="GO" id="GO:0005737">
    <property type="term" value="C:cytoplasm"/>
    <property type="evidence" value="ECO:0007669"/>
    <property type="project" value="TreeGrafter"/>
</dbReference>
<dbReference type="FunFam" id="1.10.390.10:FF:000001">
    <property type="entry name" value="Aminopeptidase"/>
    <property type="match status" value="1"/>
</dbReference>
<dbReference type="STRING" id="407821.A0A087UY81"/>
<protein>
    <submittedName>
        <fullName evidence="14">Glutamyl aminopeptidase</fullName>
    </submittedName>
</protein>
<reference evidence="14 15" key="1">
    <citation type="submission" date="2013-11" db="EMBL/GenBank/DDBJ databases">
        <title>Genome sequencing of Stegodyphus mimosarum.</title>
        <authorList>
            <person name="Bechsgaard J."/>
        </authorList>
    </citation>
    <scope>NUCLEOTIDE SEQUENCE [LARGE SCALE GENOMIC DNA]</scope>
</reference>
<dbReference type="FunFam" id="1.25.50.20:FF:000005">
    <property type="entry name" value="Aminopeptidase N-like protein"/>
    <property type="match status" value="1"/>
</dbReference>
<dbReference type="InterPro" id="IPR034016">
    <property type="entry name" value="M1_APN-typ"/>
</dbReference>
<keyword evidence="6" id="KW-0378">Hydrolase</keyword>
<dbReference type="InterPro" id="IPR024571">
    <property type="entry name" value="ERAP1-like_C_dom"/>
</dbReference>
<dbReference type="InterPro" id="IPR014782">
    <property type="entry name" value="Peptidase_M1_dom"/>
</dbReference>
<dbReference type="Pfam" id="PF01433">
    <property type="entry name" value="Peptidase_M1"/>
    <property type="match status" value="1"/>
</dbReference>